<sequence>MANKIRKKFIVTLSLLTIVLFICVSLPITIPFIFTGSTASFFIIHNHDVKSHEVTVEVFDQHDKSIINETHHLEPKSDLSHSRPLSLKFSREKKEYTYKVTVDKQITNITKVEIPNPRTSVDIRLYYKYYGEIPHMDYESPEIIPIFVETVEWMC</sequence>
<evidence type="ECO:0000313" key="2">
    <source>
        <dbReference type="Proteomes" id="UP000218164"/>
    </source>
</evidence>
<evidence type="ECO:0000313" key="1">
    <source>
        <dbReference type="EMBL" id="PAV11516.1"/>
    </source>
</evidence>
<reference evidence="1 2" key="1">
    <citation type="journal article" date="2017" name="BMC Genomics">
        <title>Genomic analysis of methanogenic archaea reveals a shift towards energy conservation.</title>
        <authorList>
            <person name="Gilmore S.P."/>
            <person name="Henske J.K."/>
            <person name="Sexton J.A."/>
            <person name="Solomon K.V."/>
            <person name="Seppala S."/>
            <person name="Yoo J.I."/>
            <person name="Huyett L.M."/>
            <person name="Pressman A."/>
            <person name="Cogan J.Z."/>
            <person name="Kivenson V."/>
            <person name="Peng X."/>
            <person name="Tan Y."/>
            <person name="Valentine D.L."/>
            <person name="O'Malley M.A."/>
        </authorList>
    </citation>
    <scope>NUCLEOTIDE SEQUENCE [LARGE SCALE GENOMIC DNA]</scope>
    <source>
        <strain evidence="1 2">MC-15</strain>
    </source>
</reference>
<dbReference type="EMBL" id="LMVP01000514">
    <property type="protein sequence ID" value="PAV11516.1"/>
    <property type="molecule type" value="Genomic_DNA"/>
</dbReference>
<comment type="caution">
    <text evidence="1">The sequence shown here is derived from an EMBL/GenBank/DDBJ whole genome shotgun (WGS) entry which is preliminary data.</text>
</comment>
<accession>A0A2A2HQG4</accession>
<organism evidence="1 2">
    <name type="scientific">Methanosarcina spelaei</name>
    <dbReference type="NCBI Taxonomy" id="1036679"/>
    <lineage>
        <taxon>Archaea</taxon>
        <taxon>Methanobacteriati</taxon>
        <taxon>Methanobacteriota</taxon>
        <taxon>Stenosarchaea group</taxon>
        <taxon>Methanomicrobia</taxon>
        <taxon>Methanosarcinales</taxon>
        <taxon>Methanosarcinaceae</taxon>
        <taxon>Methanosarcina</taxon>
    </lineage>
</organism>
<gene>
    <name evidence="1" type="ORF">ASJ81_10005</name>
</gene>
<name>A0A2A2HQG4_9EURY</name>
<protein>
    <submittedName>
        <fullName evidence="1">Uncharacterized protein</fullName>
    </submittedName>
</protein>
<proteinExistence type="predicted"/>
<keyword evidence="2" id="KW-1185">Reference proteome</keyword>
<dbReference type="Proteomes" id="UP000218164">
    <property type="component" value="Unassembled WGS sequence"/>
</dbReference>
<dbReference type="AlphaFoldDB" id="A0A2A2HQG4"/>